<sequence length="172" mass="19440">MKKHIYIAVTLLLAITACKPQKAIDFKQTIDQQERRALDILVSKGGLDEQKLKCLIKHDFKGALLAVDKEELAFNKIINDITSLPVEGTQQGDALKKAAADYYTALKDLHLYDRQEIEQQALTRDHDEETAKKALDKLIQLGMDKQKMYGSVYKKEAAFQQAMEAFEKANGI</sequence>
<proteinExistence type="predicted"/>
<keyword evidence="2" id="KW-1185">Reference proteome</keyword>
<evidence type="ECO:0000313" key="2">
    <source>
        <dbReference type="Proteomes" id="UP000324611"/>
    </source>
</evidence>
<dbReference type="EMBL" id="VUOC01000002">
    <property type="protein sequence ID" value="KAA2243813.1"/>
    <property type="molecule type" value="Genomic_DNA"/>
</dbReference>
<dbReference type="AlphaFoldDB" id="A0A5B2VVH0"/>
<gene>
    <name evidence="1" type="ORF">F0L74_15170</name>
</gene>
<protein>
    <recommendedName>
        <fullName evidence="3">Lipoprotein</fullName>
    </recommendedName>
</protein>
<dbReference type="PROSITE" id="PS51257">
    <property type="entry name" value="PROKAR_LIPOPROTEIN"/>
    <property type="match status" value="1"/>
</dbReference>
<reference evidence="1 2" key="2">
    <citation type="submission" date="2019-09" db="EMBL/GenBank/DDBJ databases">
        <authorList>
            <person name="Jin C."/>
        </authorList>
    </citation>
    <scope>NUCLEOTIDE SEQUENCE [LARGE SCALE GENOMIC DNA]</scope>
    <source>
        <strain evidence="1 2">BN140078</strain>
    </source>
</reference>
<evidence type="ECO:0000313" key="1">
    <source>
        <dbReference type="EMBL" id="KAA2243813.1"/>
    </source>
</evidence>
<dbReference type="Proteomes" id="UP000324611">
    <property type="component" value="Unassembled WGS sequence"/>
</dbReference>
<comment type="caution">
    <text evidence="1">The sequence shown here is derived from an EMBL/GenBank/DDBJ whole genome shotgun (WGS) entry which is preliminary data.</text>
</comment>
<dbReference type="RefSeq" id="WP_149838688.1">
    <property type="nucleotide sequence ID" value="NZ_VUOC01000002.1"/>
</dbReference>
<accession>A0A5B2VVH0</accession>
<reference evidence="1 2" key="1">
    <citation type="submission" date="2019-09" db="EMBL/GenBank/DDBJ databases">
        <title>Chitinophaga ginsengihumi sp. nov., isolated from soil of ginseng rhizosphere.</title>
        <authorList>
            <person name="Lee J."/>
        </authorList>
    </citation>
    <scope>NUCLEOTIDE SEQUENCE [LARGE SCALE GENOMIC DNA]</scope>
    <source>
        <strain evidence="1 2">BN140078</strain>
    </source>
</reference>
<name>A0A5B2VVH0_9BACT</name>
<organism evidence="1 2">
    <name type="scientific">Chitinophaga agrisoli</name>
    <dbReference type="NCBI Taxonomy" id="2607653"/>
    <lineage>
        <taxon>Bacteria</taxon>
        <taxon>Pseudomonadati</taxon>
        <taxon>Bacteroidota</taxon>
        <taxon>Chitinophagia</taxon>
        <taxon>Chitinophagales</taxon>
        <taxon>Chitinophagaceae</taxon>
        <taxon>Chitinophaga</taxon>
    </lineage>
</organism>
<evidence type="ECO:0008006" key="3">
    <source>
        <dbReference type="Google" id="ProtNLM"/>
    </source>
</evidence>